<dbReference type="EMBL" id="BONC01000069">
    <property type="protein sequence ID" value="GIF60507.1"/>
    <property type="molecule type" value="Genomic_DNA"/>
</dbReference>
<protein>
    <submittedName>
        <fullName evidence="1">Uncharacterized protein</fullName>
    </submittedName>
</protein>
<reference evidence="1 2" key="1">
    <citation type="submission" date="2021-01" db="EMBL/GenBank/DDBJ databases">
        <title>Whole genome shotgun sequence of Asanoa iriomotensis NBRC 100142.</title>
        <authorList>
            <person name="Komaki H."/>
            <person name="Tamura T."/>
        </authorList>
    </citation>
    <scope>NUCLEOTIDE SEQUENCE [LARGE SCALE GENOMIC DNA]</scope>
    <source>
        <strain evidence="1 2">NBRC 100142</strain>
    </source>
</reference>
<name>A0ABQ4CCL0_9ACTN</name>
<comment type="caution">
    <text evidence="1">The sequence shown here is derived from an EMBL/GenBank/DDBJ whole genome shotgun (WGS) entry which is preliminary data.</text>
</comment>
<dbReference type="RefSeq" id="WP_203707325.1">
    <property type="nucleotide sequence ID" value="NZ_BAAALU010000007.1"/>
</dbReference>
<proteinExistence type="predicted"/>
<evidence type="ECO:0000313" key="2">
    <source>
        <dbReference type="Proteomes" id="UP000624325"/>
    </source>
</evidence>
<organism evidence="1 2">
    <name type="scientific">Asanoa iriomotensis</name>
    <dbReference type="NCBI Taxonomy" id="234613"/>
    <lineage>
        <taxon>Bacteria</taxon>
        <taxon>Bacillati</taxon>
        <taxon>Actinomycetota</taxon>
        <taxon>Actinomycetes</taxon>
        <taxon>Micromonosporales</taxon>
        <taxon>Micromonosporaceae</taxon>
        <taxon>Asanoa</taxon>
    </lineage>
</organism>
<sequence length="56" mass="6075">MTMETDDPNRDACWTAARGAAELTAMTCAATGQYGWAIAIKSLVLLADVLVARFRR</sequence>
<keyword evidence="2" id="KW-1185">Reference proteome</keyword>
<dbReference type="Proteomes" id="UP000624325">
    <property type="component" value="Unassembled WGS sequence"/>
</dbReference>
<accession>A0ABQ4CCL0</accession>
<gene>
    <name evidence="1" type="ORF">Air01nite_66020</name>
</gene>
<evidence type="ECO:0000313" key="1">
    <source>
        <dbReference type="EMBL" id="GIF60507.1"/>
    </source>
</evidence>